<dbReference type="Proteomes" id="UP000012589">
    <property type="component" value="Unassembled WGS sequence"/>
</dbReference>
<name>N2ACV3_9FIRM</name>
<reference evidence="1 2" key="1">
    <citation type="journal article" date="2014" name="Genome Announc.">
        <title>Draft genome sequences of the altered schaedler flora, a defined bacterial community from gnotobiotic mice.</title>
        <authorList>
            <person name="Wannemuehler M.J."/>
            <person name="Overstreet A.M."/>
            <person name="Ward D.V."/>
            <person name="Phillips G.J."/>
        </authorList>
    </citation>
    <scope>NUCLEOTIDE SEQUENCE [LARGE SCALE GENOMIC DNA]</scope>
    <source>
        <strain evidence="1 2">ASF492</strain>
    </source>
</reference>
<dbReference type="eggNOG" id="COG0241">
    <property type="taxonomic scope" value="Bacteria"/>
</dbReference>
<accession>N2ACV3</accession>
<gene>
    <name evidence="1" type="ORF">C823_02401</name>
</gene>
<dbReference type="PATRIC" id="fig|1235802.3.peg.2539"/>
<proteinExistence type="predicted"/>
<dbReference type="EMBL" id="AQFT01000072">
    <property type="protein sequence ID" value="EMZ27277.1"/>
    <property type="molecule type" value="Genomic_DNA"/>
</dbReference>
<dbReference type="CDD" id="cd01427">
    <property type="entry name" value="HAD_like"/>
    <property type="match status" value="1"/>
</dbReference>
<comment type="caution">
    <text evidence="1">The sequence shown here is derived from an EMBL/GenBank/DDBJ whole genome shotgun (WGS) entry which is preliminary data.</text>
</comment>
<dbReference type="STRING" id="1235802.C823_02401"/>
<dbReference type="Gene3D" id="3.40.50.1000">
    <property type="entry name" value="HAD superfamily/HAD-like"/>
    <property type="match status" value="1"/>
</dbReference>
<keyword evidence="2" id="KW-1185">Reference proteome</keyword>
<dbReference type="HOGENOM" id="CLU_142258_0_0_9"/>
<protein>
    <submittedName>
        <fullName evidence="1">Capsule biosynthesis phosphatase</fullName>
    </submittedName>
</protein>
<dbReference type="InterPro" id="IPR036412">
    <property type="entry name" value="HAD-like_sf"/>
</dbReference>
<dbReference type="AlphaFoldDB" id="N2ACV3"/>
<sequence length="142" mass="17184">MIYEGYVFVFDIDGTLCPVKRKEERYEDLHPYMDMVEKLRYYKENGAKIILYTSRNMNSYQGNMGMINKHTAKVMSDWLDRWKIPYDEILYGKPWPGHKGFYVDDRTVRPDEFLRYTPQELDEICKRARCGRQDRWDSRTEG</sequence>
<dbReference type="InterPro" id="IPR023214">
    <property type="entry name" value="HAD_sf"/>
</dbReference>
<organism evidence="1 2">
    <name type="scientific">Eubacterium plexicaudatum ASF492</name>
    <dbReference type="NCBI Taxonomy" id="1235802"/>
    <lineage>
        <taxon>Bacteria</taxon>
        <taxon>Bacillati</taxon>
        <taxon>Bacillota</taxon>
        <taxon>Clostridia</taxon>
        <taxon>Eubacteriales</taxon>
        <taxon>Eubacteriaceae</taxon>
        <taxon>Eubacterium</taxon>
    </lineage>
</organism>
<evidence type="ECO:0000313" key="1">
    <source>
        <dbReference type="EMBL" id="EMZ27277.1"/>
    </source>
</evidence>
<dbReference type="SUPFAM" id="SSF56784">
    <property type="entry name" value="HAD-like"/>
    <property type="match status" value="1"/>
</dbReference>
<evidence type="ECO:0000313" key="2">
    <source>
        <dbReference type="Proteomes" id="UP000012589"/>
    </source>
</evidence>